<reference evidence="12" key="1">
    <citation type="submission" date="2023-07" db="EMBL/GenBank/DDBJ databases">
        <title>A chromosome-level genome assembly of Lolium multiflorum.</title>
        <authorList>
            <person name="Chen Y."/>
            <person name="Copetti D."/>
            <person name="Kolliker R."/>
            <person name="Studer B."/>
        </authorList>
    </citation>
    <scope>NUCLEOTIDE SEQUENCE</scope>
    <source>
        <strain evidence="12">02402/16</strain>
        <tissue evidence="12">Leaf</tissue>
    </source>
</reference>
<feature type="domain" description="Disease resistance N-terminal" evidence="9">
    <location>
        <begin position="8"/>
        <end position="93"/>
    </location>
</feature>
<evidence type="ECO:0000259" key="8">
    <source>
        <dbReference type="Pfam" id="PF00931"/>
    </source>
</evidence>
<organism evidence="12 13">
    <name type="scientific">Lolium multiflorum</name>
    <name type="common">Italian ryegrass</name>
    <name type="synonym">Lolium perenne subsp. multiflorum</name>
    <dbReference type="NCBI Taxonomy" id="4521"/>
    <lineage>
        <taxon>Eukaryota</taxon>
        <taxon>Viridiplantae</taxon>
        <taxon>Streptophyta</taxon>
        <taxon>Embryophyta</taxon>
        <taxon>Tracheophyta</taxon>
        <taxon>Spermatophyta</taxon>
        <taxon>Magnoliopsida</taxon>
        <taxon>Liliopsida</taxon>
        <taxon>Poales</taxon>
        <taxon>Poaceae</taxon>
        <taxon>BOP clade</taxon>
        <taxon>Pooideae</taxon>
        <taxon>Poodae</taxon>
        <taxon>Poeae</taxon>
        <taxon>Poeae Chloroplast Group 2 (Poeae type)</taxon>
        <taxon>Loliodinae</taxon>
        <taxon>Loliinae</taxon>
        <taxon>Lolium</taxon>
    </lineage>
</organism>
<keyword evidence="5" id="KW-0611">Plant defense</keyword>
<comment type="caution">
    <text evidence="12">The sequence shown here is derived from an EMBL/GenBank/DDBJ whole genome shotgun (WGS) entry which is preliminary data.</text>
</comment>
<evidence type="ECO:0008006" key="14">
    <source>
        <dbReference type="Google" id="ProtNLM"/>
    </source>
</evidence>
<name>A0AAD8U097_LOLMU</name>
<dbReference type="InterPro" id="IPR058922">
    <property type="entry name" value="WHD_DRP"/>
</dbReference>
<dbReference type="InterPro" id="IPR038005">
    <property type="entry name" value="RX-like_CC"/>
</dbReference>
<evidence type="ECO:0000256" key="4">
    <source>
        <dbReference type="ARBA" id="ARBA00022741"/>
    </source>
</evidence>
<dbReference type="GO" id="GO:0043531">
    <property type="term" value="F:ADP binding"/>
    <property type="evidence" value="ECO:0007669"/>
    <property type="project" value="InterPro"/>
</dbReference>
<dbReference type="InterPro" id="IPR044974">
    <property type="entry name" value="Disease_R_plants"/>
</dbReference>
<dbReference type="InterPro" id="IPR027417">
    <property type="entry name" value="P-loop_NTPase"/>
</dbReference>
<evidence type="ECO:0000313" key="13">
    <source>
        <dbReference type="Proteomes" id="UP001231189"/>
    </source>
</evidence>
<dbReference type="InterPro" id="IPR041118">
    <property type="entry name" value="Rx_N"/>
</dbReference>
<dbReference type="FunFam" id="3.40.50.300:FF:001091">
    <property type="entry name" value="Probable disease resistance protein At1g61300"/>
    <property type="match status" value="1"/>
</dbReference>
<feature type="coiled-coil region" evidence="7">
    <location>
        <begin position="119"/>
        <end position="146"/>
    </location>
</feature>
<dbReference type="Pfam" id="PF18052">
    <property type="entry name" value="Rx_N"/>
    <property type="match status" value="1"/>
</dbReference>
<comment type="similarity">
    <text evidence="1">Belongs to the disease resistance NB-LRR family.</text>
</comment>
<dbReference type="SUPFAM" id="SSF52058">
    <property type="entry name" value="L domain-like"/>
    <property type="match status" value="1"/>
</dbReference>
<dbReference type="Pfam" id="PF23559">
    <property type="entry name" value="WHD_DRP"/>
    <property type="match status" value="1"/>
</dbReference>
<evidence type="ECO:0000256" key="5">
    <source>
        <dbReference type="ARBA" id="ARBA00022821"/>
    </source>
</evidence>
<dbReference type="InterPro" id="IPR042197">
    <property type="entry name" value="Apaf_helical"/>
</dbReference>
<evidence type="ECO:0000259" key="11">
    <source>
        <dbReference type="Pfam" id="PF23598"/>
    </source>
</evidence>
<feature type="domain" description="Disease resistance protein winged helix" evidence="10">
    <location>
        <begin position="442"/>
        <end position="514"/>
    </location>
</feature>
<dbReference type="EMBL" id="JAUUTY010000001">
    <property type="protein sequence ID" value="KAK1697480.1"/>
    <property type="molecule type" value="Genomic_DNA"/>
</dbReference>
<dbReference type="GO" id="GO:0042742">
    <property type="term" value="P:defense response to bacterium"/>
    <property type="evidence" value="ECO:0007669"/>
    <property type="project" value="UniProtKB-ARBA"/>
</dbReference>
<dbReference type="Gene3D" id="1.10.10.10">
    <property type="entry name" value="Winged helix-like DNA-binding domain superfamily/Winged helix DNA-binding domain"/>
    <property type="match status" value="1"/>
</dbReference>
<dbReference type="SUPFAM" id="SSF52540">
    <property type="entry name" value="P-loop containing nucleoside triphosphate hydrolases"/>
    <property type="match status" value="1"/>
</dbReference>
<feature type="domain" description="NB-ARC" evidence="8">
    <location>
        <begin position="193"/>
        <end position="353"/>
    </location>
</feature>
<evidence type="ECO:0000256" key="7">
    <source>
        <dbReference type="SAM" id="Coils"/>
    </source>
</evidence>
<accession>A0AAD8U097</accession>
<sequence>MEAVTGAIMSALIPKLGELLKDEYNLDRHVRKGVKSLQTELMMMHAALRKVARVPRDQLDEQVRIWAGEVRDLSYDMEDSVDDFLVRVLESQDCQPTHIGRVMKVLSMIKGLFIKGKDVHQISKAITEAQDLAKELMEQRQRYELDMPRTSTVATIDPRMLALYKDGSELVGVDPIRDEVIKKLIDEDRVSNEEQNLKTISIVGIGGLGKTTLAKAVHDKIQAQFDCVAFVHVGQNPDLKKLLKDIFYGLDKQKFKDIHDTTKDEKLLIDQLGEFLMDKRYLIIIDDIWEEKMWRHIKCGLSKNNLRSRVIITTRKVSVSEACHSSCDDIIHKMEPLSDQDSQILFYRRIFQSENVCPHELEEVSRDILKKCGGIPLAITTIAGLLVNKCQIMQKDDWLHLFNSMGHGVTEDAILEEMKGILLLSYYDLPSHLKTCFLYLSIFPRDFEIERDCLIWRWVAEGFIQRDKVNSRLFEIGECYFSELMNRSLIQPERINEEGMVETCRVHDMVLDLACSLSSEENFVCILDNAEWHTPNLQRKVRRLSLHNSHHFDSTSLSKVRSFLVFSLTSCDWLPSLSSFHFLHVLDLGHCGSHGSSSGISVKNVGNLLHLRYLGLRGADVDQLPVDIGKLQLLQTLYIGGTRIKELPASVVQLRQLIFLCVYEGTRLPKRMGNLTSLEVLERVRLSLSPHIVEELGYLTEIRMLTVDCYEINEDMFNILVESLGNLRKLQNLQIWYVGRLLDLMREGWMPPAILRSFESWGRGDMFVRLPQWIDPASLPLLSSLVIGVEELHGDDIQIMGMLPALRSLRVRALRVTGRLVVRASAFPSARECKFFGFPISPCLFPPGAMPGVQRLVFRISARLVMRGEVDCSMMHLPSLERVDVRVCRDDGDDWDDEYAKVALRRAADEHPKRPAIHMC</sequence>
<dbReference type="Proteomes" id="UP001231189">
    <property type="component" value="Unassembled WGS sequence"/>
</dbReference>
<dbReference type="Gene3D" id="1.20.5.4130">
    <property type="match status" value="1"/>
</dbReference>
<feature type="domain" description="Disease resistance R13L4/SHOC-2-like LRR" evidence="11">
    <location>
        <begin position="559"/>
        <end position="917"/>
    </location>
</feature>
<dbReference type="InterPro" id="IPR002182">
    <property type="entry name" value="NB-ARC"/>
</dbReference>
<evidence type="ECO:0000256" key="2">
    <source>
        <dbReference type="ARBA" id="ARBA00022614"/>
    </source>
</evidence>
<dbReference type="Gene3D" id="1.10.8.430">
    <property type="entry name" value="Helical domain of apoptotic protease-activating factors"/>
    <property type="match status" value="1"/>
</dbReference>
<keyword evidence="6 7" id="KW-0175">Coiled coil</keyword>
<dbReference type="GO" id="GO:0009626">
    <property type="term" value="P:plant-type hypersensitive response"/>
    <property type="evidence" value="ECO:0007669"/>
    <property type="project" value="UniProtKB-ARBA"/>
</dbReference>
<keyword evidence="3" id="KW-0677">Repeat</keyword>
<evidence type="ECO:0000259" key="10">
    <source>
        <dbReference type="Pfam" id="PF23559"/>
    </source>
</evidence>
<dbReference type="GO" id="GO:0002758">
    <property type="term" value="P:innate immune response-activating signaling pathway"/>
    <property type="evidence" value="ECO:0007669"/>
    <property type="project" value="UniProtKB-ARBA"/>
</dbReference>
<gene>
    <name evidence="12" type="ORF">QYE76_014177</name>
</gene>
<dbReference type="Pfam" id="PF00931">
    <property type="entry name" value="NB-ARC"/>
    <property type="match status" value="1"/>
</dbReference>
<dbReference type="InterPro" id="IPR032675">
    <property type="entry name" value="LRR_dom_sf"/>
</dbReference>
<proteinExistence type="inferred from homology"/>
<evidence type="ECO:0000256" key="1">
    <source>
        <dbReference type="ARBA" id="ARBA00008894"/>
    </source>
</evidence>
<evidence type="ECO:0000256" key="6">
    <source>
        <dbReference type="ARBA" id="ARBA00023054"/>
    </source>
</evidence>
<dbReference type="FunFam" id="1.10.10.10:FF:000322">
    <property type="entry name" value="Probable disease resistance protein At1g63360"/>
    <property type="match status" value="1"/>
</dbReference>
<dbReference type="InterPro" id="IPR055414">
    <property type="entry name" value="LRR_R13L4/SHOC2-like"/>
</dbReference>
<dbReference type="AlphaFoldDB" id="A0AAD8U097"/>
<keyword evidence="4" id="KW-0547">Nucleotide-binding</keyword>
<dbReference type="PANTHER" id="PTHR23155:SF1116">
    <property type="entry name" value="OS12G0273300 PROTEIN"/>
    <property type="match status" value="1"/>
</dbReference>
<keyword evidence="2" id="KW-0433">Leucine-rich repeat</keyword>
<dbReference type="Gene3D" id="3.80.10.10">
    <property type="entry name" value="Ribonuclease Inhibitor"/>
    <property type="match status" value="1"/>
</dbReference>
<dbReference type="PRINTS" id="PR00364">
    <property type="entry name" value="DISEASERSIST"/>
</dbReference>
<dbReference type="Gene3D" id="3.40.50.300">
    <property type="entry name" value="P-loop containing nucleotide triphosphate hydrolases"/>
    <property type="match status" value="1"/>
</dbReference>
<keyword evidence="13" id="KW-1185">Reference proteome</keyword>
<dbReference type="PANTHER" id="PTHR23155">
    <property type="entry name" value="DISEASE RESISTANCE PROTEIN RP"/>
    <property type="match status" value="1"/>
</dbReference>
<evidence type="ECO:0000259" key="9">
    <source>
        <dbReference type="Pfam" id="PF18052"/>
    </source>
</evidence>
<dbReference type="CDD" id="cd14798">
    <property type="entry name" value="RX-CC_like"/>
    <property type="match status" value="1"/>
</dbReference>
<dbReference type="Pfam" id="PF23598">
    <property type="entry name" value="LRR_14"/>
    <property type="match status" value="1"/>
</dbReference>
<evidence type="ECO:0000256" key="3">
    <source>
        <dbReference type="ARBA" id="ARBA00022737"/>
    </source>
</evidence>
<dbReference type="InterPro" id="IPR036388">
    <property type="entry name" value="WH-like_DNA-bd_sf"/>
</dbReference>
<protein>
    <recommendedName>
        <fullName evidence="14">AAA+ ATPase domain-containing protein</fullName>
    </recommendedName>
</protein>
<evidence type="ECO:0000313" key="12">
    <source>
        <dbReference type="EMBL" id="KAK1697480.1"/>
    </source>
</evidence>